<accession>A0A9B0M479</accession>
<proteinExistence type="inferred from homology"/>
<dbReference type="GO" id="GO:0005634">
    <property type="term" value="C:nucleus"/>
    <property type="evidence" value="ECO:0007669"/>
    <property type="project" value="InterPro"/>
</dbReference>
<evidence type="ECO:0000256" key="1">
    <source>
        <dbReference type="ARBA" id="ARBA00009947"/>
    </source>
</evidence>
<reference evidence="4" key="1">
    <citation type="submission" date="2025-08" db="UniProtKB">
        <authorList>
            <consortium name="RefSeq"/>
        </authorList>
    </citation>
    <scope>IDENTIFICATION</scope>
</reference>
<dbReference type="Gene3D" id="3.30.1120.90">
    <property type="entry name" value="Nucleosome assembly protein"/>
    <property type="match status" value="1"/>
</dbReference>
<comment type="similarity">
    <text evidence="1">Belongs to the nucleosome assembly protein (NAP) family.</text>
</comment>
<feature type="compositionally biased region" description="Acidic residues" evidence="2">
    <location>
        <begin position="212"/>
        <end position="233"/>
    </location>
</feature>
<organism evidence="3 4">
    <name type="scientific">Odobenus rosmarus divergens</name>
    <name type="common">Pacific walrus</name>
    <dbReference type="NCBI Taxonomy" id="9708"/>
    <lineage>
        <taxon>Eukaryota</taxon>
        <taxon>Metazoa</taxon>
        <taxon>Chordata</taxon>
        <taxon>Craniata</taxon>
        <taxon>Vertebrata</taxon>
        <taxon>Euteleostomi</taxon>
        <taxon>Mammalia</taxon>
        <taxon>Eutheria</taxon>
        <taxon>Laurasiatheria</taxon>
        <taxon>Carnivora</taxon>
        <taxon>Caniformia</taxon>
        <taxon>Pinnipedia</taxon>
        <taxon>Odobenidae</taxon>
        <taxon>Odobenus</taxon>
    </lineage>
</organism>
<feature type="compositionally biased region" description="Acidic residues" evidence="2">
    <location>
        <begin position="304"/>
        <end position="313"/>
    </location>
</feature>
<dbReference type="InterPro" id="IPR037231">
    <property type="entry name" value="NAP-like_sf"/>
</dbReference>
<gene>
    <name evidence="4" type="primary">LOC101373631</name>
</gene>
<sequence>MSFPLQARRARNPFPGQSCSWQNATEDAPSQVVQAFVLPVAWVPSSAPCRLAFQRVGTEVTDPVDSIHLLPSPQESSSLAEETLICRRPWAPEPHLLSRLWRPALTPPAFPSQLPQRRRVRGWRGGVQGRRGGPQNLGPASVREGAVSEAAVRWDRGPRGAPGVLKALGVGMADEAVQEGEERWEREDSILVEELVLVVGDLRMVLQLPVLEAEDGEDEEHTEEDTEEEDEAREVEKSEEEGRGMEEAEEVEQEPREEEKTEEEEEVEGLEEAEEQEGEEQAEEQAIAEEAEVGEAKEEHVGEEVAEEEEAEDSFISSPQRVLGLQQLVNLSQMSAMISKQDEGLLGYITEPLLADEVVKEYARSAAGKRLPPGGTAAGAGGRVEPNSLPGAFCQPRLPAGYGPSHSTPIQWHQDYEREAYSRRHHNPSLKFFNWFSDHSFAESNRIAEIIMDDLWPNPLQYYVRKKDP</sequence>
<dbReference type="SUPFAM" id="SSF143113">
    <property type="entry name" value="NAP-like"/>
    <property type="match status" value="1"/>
</dbReference>
<keyword evidence="3" id="KW-1185">Reference proteome</keyword>
<evidence type="ECO:0000313" key="3">
    <source>
        <dbReference type="Proteomes" id="UP000245340"/>
    </source>
</evidence>
<dbReference type="PANTHER" id="PTHR11875">
    <property type="entry name" value="TESTIS-SPECIFIC Y-ENCODED PROTEIN"/>
    <property type="match status" value="1"/>
</dbReference>
<dbReference type="Proteomes" id="UP000245340">
    <property type="component" value="Unplaced"/>
</dbReference>
<dbReference type="InterPro" id="IPR002164">
    <property type="entry name" value="NAP_family"/>
</dbReference>
<name>A0A9B0M479_ODORO</name>
<feature type="compositionally biased region" description="Basic and acidic residues" evidence="2">
    <location>
        <begin position="234"/>
        <end position="246"/>
    </location>
</feature>
<dbReference type="RefSeq" id="XP_004417225.1">
    <property type="nucleotide sequence ID" value="XM_004417168.1"/>
</dbReference>
<dbReference type="GO" id="GO:0006334">
    <property type="term" value="P:nucleosome assembly"/>
    <property type="evidence" value="ECO:0007669"/>
    <property type="project" value="InterPro"/>
</dbReference>
<feature type="compositionally biased region" description="Basic and acidic residues" evidence="2">
    <location>
        <begin position="294"/>
        <end position="303"/>
    </location>
</feature>
<protein>
    <submittedName>
        <fullName evidence="4">Uncharacterized protein LOC101373631</fullName>
    </submittedName>
</protein>
<evidence type="ECO:0000313" key="4">
    <source>
        <dbReference type="RefSeq" id="XP_004417225.1"/>
    </source>
</evidence>
<feature type="compositionally biased region" description="Acidic residues" evidence="2">
    <location>
        <begin position="260"/>
        <end position="293"/>
    </location>
</feature>
<dbReference type="AlphaFoldDB" id="A0A9B0M479"/>
<evidence type="ECO:0000256" key="2">
    <source>
        <dbReference type="SAM" id="MobiDB-lite"/>
    </source>
</evidence>
<feature type="region of interest" description="Disordered" evidence="2">
    <location>
        <begin position="210"/>
        <end position="318"/>
    </location>
</feature>